<organism evidence="1 2">
    <name type="scientific">Prochlorococcus phage P-SSM2</name>
    <dbReference type="NCBI Taxonomy" id="268746"/>
    <lineage>
        <taxon>Viruses</taxon>
        <taxon>Duplodnaviria</taxon>
        <taxon>Heunggongvirae</taxon>
        <taxon>Uroviricota</taxon>
        <taxon>Caudoviricetes</taxon>
        <taxon>Pantevenvirales</taxon>
        <taxon>Kyanoviridae</taxon>
        <taxon>Salacisavirus</taxon>
        <taxon>Salacisavirus pssm2</taxon>
    </lineage>
</organism>
<sequence length="41" mass="5283">MEKIIFLSIIFFEEFVKRTLIGVYYMWQKFDYWNFNRKLPK</sequence>
<dbReference type="EMBL" id="GU071092">
    <property type="protein sequence ID" value="ACY76050.1"/>
    <property type="molecule type" value="Genomic_DNA"/>
</dbReference>
<name>D1LVZ1_BPPRM</name>
<proteinExistence type="predicted"/>
<accession>D1LVZ1</accession>
<gene>
    <name evidence="1" type="ORF">PCMG_00174</name>
</gene>
<dbReference type="Proteomes" id="UP000013923">
    <property type="component" value="Genome"/>
</dbReference>
<organismHost>
    <name type="scientific">Prochlorococcus</name>
    <dbReference type="NCBI Taxonomy" id="1218"/>
</organismHost>
<reference evidence="1 2" key="1">
    <citation type="submission" date="2009-10" db="EMBL/GenBank/DDBJ databases">
        <title>The Genome Sequence of Prochlorococcus phage P-SSM2.</title>
        <authorList>
            <consortium name="The Broad Institute Genome Sequencing Platform"/>
            <person name="Henn M.R."/>
            <person name="Sullivan M.S."/>
            <person name="Osburne M.S."/>
            <person name="Levin J."/>
            <person name="Malboeuf C."/>
            <person name="Casali M."/>
            <person name="Russ C."/>
            <person name="Lennon N."/>
            <person name="Chapman S.B."/>
            <person name="Erlich R."/>
            <person name="Young S.K."/>
            <person name="Koehrsen M."/>
            <person name="Yandava C."/>
            <person name="Zeng Q."/>
            <person name="Alvarado L."/>
            <person name="Anderson S."/>
            <person name="Berlin A."/>
            <person name="Borenstein D."/>
            <person name="Chen Z."/>
            <person name="Engels R."/>
            <person name="Freedman E."/>
            <person name="Gellesch M."/>
            <person name="Goldberg J."/>
            <person name="Green L."/>
            <person name="Griggs A."/>
            <person name="Gujja S."/>
            <person name="Heilman E.R."/>
            <person name="Heiman D."/>
            <person name="Hepburn T."/>
            <person name="Howarth C."/>
            <person name="Jen D."/>
            <person name="Larson L."/>
            <person name="Lewis B."/>
            <person name="Mehta T."/>
            <person name="Park D."/>
            <person name="Pearson M."/>
            <person name="Richards J."/>
            <person name="Rizzolo K."/>
            <person name="Roberts A."/>
            <person name="Ryan E."/>
            <person name="Saif S."/>
            <person name="Shea T."/>
            <person name="Shenoy N."/>
            <person name="Sisk P."/>
            <person name="Stolte C."/>
            <person name="Sykes S."/>
            <person name="Walk T."/>
            <person name="White J."/>
            <person name="Yu Q."/>
            <person name="Coleman M.L."/>
            <person name="Huang K.H."/>
            <person name="Weigele P.R."/>
            <person name="DeFrancesco A.S."/>
            <person name="Kern S.E."/>
            <person name="Thompson L.R."/>
            <person name="Fu R."/>
            <person name="Hombeck B."/>
            <person name="Chisholm S.W."/>
            <person name="Haas B."/>
            <person name="Nusbaum C."/>
            <person name="Birren B."/>
        </authorList>
    </citation>
    <scope>NUCLEOTIDE SEQUENCE [LARGE SCALE GENOMIC DNA]</scope>
    <source>
        <strain evidence="1">P-SSM2</strain>
    </source>
</reference>
<evidence type="ECO:0000313" key="1">
    <source>
        <dbReference type="EMBL" id="ACY76050.1"/>
    </source>
</evidence>
<evidence type="ECO:0000313" key="2">
    <source>
        <dbReference type="Proteomes" id="UP000013923"/>
    </source>
</evidence>
<protein>
    <submittedName>
        <fullName evidence="1">Predicted protein</fullName>
    </submittedName>
</protein>